<keyword evidence="16" id="KW-1185">Reference proteome</keyword>
<dbReference type="GO" id="GO:0003677">
    <property type="term" value="F:DNA binding"/>
    <property type="evidence" value="ECO:0007669"/>
    <property type="project" value="UniProtKB-KW"/>
</dbReference>
<evidence type="ECO:0000256" key="3">
    <source>
        <dbReference type="ARBA" id="ARBA00022801"/>
    </source>
</evidence>
<evidence type="ECO:0000313" key="15">
    <source>
        <dbReference type="EMBL" id="NYK10837.1"/>
    </source>
</evidence>
<evidence type="ECO:0000256" key="9">
    <source>
        <dbReference type="ARBA" id="ARBA00034808"/>
    </source>
</evidence>
<feature type="region of interest" description="Disordered" evidence="12">
    <location>
        <begin position="1"/>
        <end position="50"/>
    </location>
</feature>
<proteinExistence type="inferred from homology"/>
<keyword evidence="4 11" id="KW-0347">Helicase</keyword>
<evidence type="ECO:0000256" key="5">
    <source>
        <dbReference type="ARBA" id="ARBA00022840"/>
    </source>
</evidence>
<dbReference type="EMBL" id="JACCHJ010000001">
    <property type="protein sequence ID" value="NYK10837.1"/>
    <property type="molecule type" value="Genomic_DNA"/>
</dbReference>
<protein>
    <recommendedName>
        <fullName evidence="9">DNA 3'-5' helicase</fullName>
        <ecNumber evidence="9">5.6.2.4</ecNumber>
    </recommendedName>
</protein>
<dbReference type="RefSeq" id="WP_179701469.1">
    <property type="nucleotide sequence ID" value="NZ_BAAAHA010000009.1"/>
</dbReference>
<feature type="region of interest" description="Disordered" evidence="12">
    <location>
        <begin position="719"/>
        <end position="793"/>
    </location>
</feature>
<dbReference type="Proteomes" id="UP000521075">
    <property type="component" value="Unassembled WGS sequence"/>
</dbReference>
<dbReference type="GO" id="GO:0005524">
    <property type="term" value="F:ATP binding"/>
    <property type="evidence" value="ECO:0007669"/>
    <property type="project" value="UniProtKB-UniRule"/>
</dbReference>
<dbReference type="GO" id="GO:0043138">
    <property type="term" value="F:3'-5' DNA helicase activity"/>
    <property type="evidence" value="ECO:0007669"/>
    <property type="project" value="UniProtKB-EC"/>
</dbReference>
<evidence type="ECO:0000256" key="8">
    <source>
        <dbReference type="ARBA" id="ARBA00034617"/>
    </source>
</evidence>
<keyword evidence="7" id="KW-0413">Isomerase</keyword>
<feature type="binding site" evidence="11">
    <location>
        <begin position="73"/>
        <end position="80"/>
    </location>
    <ligand>
        <name>ATP</name>
        <dbReference type="ChEBI" id="CHEBI:30616"/>
    </ligand>
</feature>
<evidence type="ECO:0000256" key="6">
    <source>
        <dbReference type="ARBA" id="ARBA00023125"/>
    </source>
</evidence>
<evidence type="ECO:0000313" key="16">
    <source>
        <dbReference type="Proteomes" id="UP000521075"/>
    </source>
</evidence>
<dbReference type="Gene3D" id="3.40.50.300">
    <property type="entry name" value="P-loop containing nucleotide triphosphate hydrolases"/>
    <property type="match status" value="2"/>
</dbReference>
<name>A0A853DRI3_9MICO</name>
<sequence>MTSLPDAPTGTTSSVPIILDGWEGDDRSGGSRDGGSGGSFGGASSPNERLFAGLNPQQREAAEYRGSALLILAGAGSGKTSVLTRRIAGLIESREAWPSQILAITFTNKAANEMRERVEGLLGGKAQGMWISTFHSACVRILRREAETIGKTQSFTIYDSGDSRALLKRIIKELSADTLGFTVAGAAGRISKLKNELTDIEAFARSANLSDPQEVMFLEIFRQYTRALRTANAFDFDDLIAETVFLFRAFPKVAALYQRRFRHILVDEYQDTNHAQYSLIRELTMPIAPDIADELEAQGHHVERMRDAVGVIPGASLTVVGDSDQSIYAFRGADIRNIVEFERDFPGAKVVLLEQNYRSTQNILSAANAVIANNFDRKDKNLWTAVGDGEKIVGYTGYSGHDEAQFVADEIEKLHGAGMDYKDIAVFYRTNAQTRALEEIFIRSALPYKVMGGTKFYERAEIKDAMAYLVTVANPQDTLALRRILNTPKRGIGPATETQLASYADDNGMTFREAMRDAGSLGLGPKVTAAILQLSTLLDEASAKTDPENPAGVSPVADVLTFLLDGSGLLDVLRNSRDPQDEARAENVEELVAVTREFARNNPDGTLIDFLTEVSLVAAADDIDDSSGSVSLMTLHTAKGLEYDAVFLTGVEEDLLPHRMSANEPGGPAEERRLFYVGITRAKKRLFLSLAMTRAQFGETAVAMPSRYLQEIPSDLVEWRQSPGSANGRGGSQSRALNARKPGLGSGSGGGRWNESFTSGGFSAPERPKAEWPNRVTGKVRDNGDLELAPGDRITHADFGEGRVTAVTGEGAKRVAHVQFEKVGAKKLLIKIAPIDKL</sequence>
<dbReference type="PANTHER" id="PTHR11070:SF2">
    <property type="entry name" value="ATP-DEPENDENT DNA HELICASE SRS2"/>
    <property type="match status" value="1"/>
</dbReference>
<evidence type="ECO:0000259" key="14">
    <source>
        <dbReference type="PROSITE" id="PS51217"/>
    </source>
</evidence>
<dbReference type="Pfam" id="PF13361">
    <property type="entry name" value="UvrD_C"/>
    <property type="match status" value="2"/>
</dbReference>
<dbReference type="GO" id="GO:0016787">
    <property type="term" value="F:hydrolase activity"/>
    <property type="evidence" value="ECO:0007669"/>
    <property type="project" value="UniProtKB-UniRule"/>
</dbReference>
<keyword evidence="5 11" id="KW-0067">ATP-binding</keyword>
<feature type="domain" description="UvrD-like helicase ATP-binding" evidence="13">
    <location>
        <begin position="52"/>
        <end position="360"/>
    </location>
</feature>
<evidence type="ECO:0000259" key="13">
    <source>
        <dbReference type="PROSITE" id="PS51198"/>
    </source>
</evidence>
<dbReference type="AlphaFoldDB" id="A0A853DRI3"/>
<dbReference type="InterPro" id="IPR027417">
    <property type="entry name" value="P-loop_NTPase"/>
</dbReference>
<evidence type="ECO:0000256" key="10">
    <source>
        <dbReference type="ARBA" id="ARBA00048988"/>
    </source>
</evidence>
<feature type="compositionally biased region" description="Gly residues" evidence="12">
    <location>
        <begin position="31"/>
        <end position="41"/>
    </location>
</feature>
<organism evidence="15 16">
    <name type="scientific">Leifsonia naganoensis</name>
    <dbReference type="NCBI Taxonomy" id="150025"/>
    <lineage>
        <taxon>Bacteria</taxon>
        <taxon>Bacillati</taxon>
        <taxon>Actinomycetota</taxon>
        <taxon>Actinomycetes</taxon>
        <taxon>Micrococcales</taxon>
        <taxon>Microbacteriaceae</taxon>
        <taxon>Leifsonia</taxon>
    </lineage>
</organism>
<comment type="catalytic activity">
    <reaction evidence="10">
        <text>ATP + H2O = ADP + phosphate + H(+)</text>
        <dbReference type="Rhea" id="RHEA:13065"/>
        <dbReference type="ChEBI" id="CHEBI:15377"/>
        <dbReference type="ChEBI" id="CHEBI:15378"/>
        <dbReference type="ChEBI" id="CHEBI:30616"/>
        <dbReference type="ChEBI" id="CHEBI:43474"/>
        <dbReference type="ChEBI" id="CHEBI:456216"/>
        <dbReference type="EC" id="5.6.2.4"/>
    </reaction>
</comment>
<dbReference type="GO" id="GO:0000725">
    <property type="term" value="P:recombinational repair"/>
    <property type="evidence" value="ECO:0007669"/>
    <property type="project" value="TreeGrafter"/>
</dbReference>
<dbReference type="Gene3D" id="1.10.486.10">
    <property type="entry name" value="PCRA, domain 4"/>
    <property type="match status" value="1"/>
</dbReference>
<comment type="similarity">
    <text evidence="1">Belongs to the helicase family. UvrD subfamily.</text>
</comment>
<dbReference type="InterPro" id="IPR014016">
    <property type="entry name" value="UvrD-like_ATP-bd"/>
</dbReference>
<dbReference type="PROSITE" id="PS51198">
    <property type="entry name" value="UVRD_HELICASE_ATP_BIND"/>
    <property type="match status" value="1"/>
</dbReference>
<dbReference type="CDD" id="cd18807">
    <property type="entry name" value="SF1_C_UvrD"/>
    <property type="match status" value="1"/>
</dbReference>
<dbReference type="PROSITE" id="PS51217">
    <property type="entry name" value="UVRD_HELICASE_CTER"/>
    <property type="match status" value="1"/>
</dbReference>
<dbReference type="Pfam" id="PF00580">
    <property type="entry name" value="UvrD-helicase"/>
    <property type="match status" value="1"/>
</dbReference>
<feature type="domain" description="UvrD-like helicase C-terminal" evidence="14">
    <location>
        <begin position="361"/>
        <end position="640"/>
    </location>
</feature>
<evidence type="ECO:0000256" key="7">
    <source>
        <dbReference type="ARBA" id="ARBA00023235"/>
    </source>
</evidence>
<evidence type="ECO:0000256" key="12">
    <source>
        <dbReference type="SAM" id="MobiDB-lite"/>
    </source>
</evidence>
<dbReference type="EC" id="5.6.2.4" evidence="9"/>
<accession>A0A853DRI3</accession>
<reference evidence="15 16" key="1">
    <citation type="submission" date="2020-07" db="EMBL/GenBank/DDBJ databases">
        <title>Sequencing the genomes of 1000 actinobacteria strains.</title>
        <authorList>
            <person name="Klenk H.-P."/>
        </authorList>
    </citation>
    <scope>NUCLEOTIDE SEQUENCE [LARGE SCALE GENOMIC DNA]</scope>
    <source>
        <strain evidence="15 16">DSM 15166</strain>
    </source>
</reference>
<evidence type="ECO:0000256" key="2">
    <source>
        <dbReference type="ARBA" id="ARBA00022741"/>
    </source>
</evidence>
<comment type="caution">
    <text evidence="15">The sequence shown here is derived from an EMBL/GenBank/DDBJ whole genome shotgun (WGS) entry which is preliminary data.</text>
</comment>
<dbReference type="FunFam" id="1.10.486.10:FF:000003">
    <property type="entry name" value="ATP-dependent DNA helicase"/>
    <property type="match status" value="1"/>
</dbReference>
<dbReference type="GO" id="GO:0005829">
    <property type="term" value="C:cytosol"/>
    <property type="evidence" value="ECO:0007669"/>
    <property type="project" value="TreeGrafter"/>
</dbReference>
<comment type="catalytic activity">
    <reaction evidence="8">
        <text>Couples ATP hydrolysis with the unwinding of duplex DNA by translocating in the 3'-5' direction.</text>
        <dbReference type="EC" id="5.6.2.4"/>
    </reaction>
</comment>
<dbReference type="InterPro" id="IPR014017">
    <property type="entry name" value="DNA_helicase_UvrD-like_C"/>
</dbReference>
<dbReference type="Gene3D" id="1.10.10.160">
    <property type="match status" value="1"/>
</dbReference>
<keyword evidence="2 11" id="KW-0547">Nucleotide-binding</keyword>
<dbReference type="CDD" id="cd17932">
    <property type="entry name" value="DEXQc_UvrD"/>
    <property type="match status" value="1"/>
</dbReference>
<gene>
    <name evidence="15" type="ORF">HNR14_002718</name>
</gene>
<evidence type="ECO:0000256" key="1">
    <source>
        <dbReference type="ARBA" id="ARBA00009922"/>
    </source>
</evidence>
<evidence type="ECO:0000256" key="4">
    <source>
        <dbReference type="ARBA" id="ARBA00022806"/>
    </source>
</evidence>
<evidence type="ECO:0000256" key="11">
    <source>
        <dbReference type="PROSITE-ProRule" id="PRU00560"/>
    </source>
</evidence>
<dbReference type="SUPFAM" id="SSF52540">
    <property type="entry name" value="P-loop containing nucleoside triphosphate hydrolases"/>
    <property type="match status" value="1"/>
</dbReference>
<dbReference type="InterPro" id="IPR013986">
    <property type="entry name" value="DExx_box_DNA_helicase_dom_sf"/>
</dbReference>
<dbReference type="Pfam" id="PF21196">
    <property type="entry name" value="PcrA_UvrD_tudor"/>
    <property type="match status" value="1"/>
</dbReference>
<dbReference type="InterPro" id="IPR000212">
    <property type="entry name" value="DNA_helicase_UvrD/REP"/>
</dbReference>
<feature type="compositionally biased region" description="Polar residues" evidence="12">
    <location>
        <begin position="1"/>
        <end position="15"/>
    </location>
</feature>
<keyword evidence="3 11" id="KW-0378">Hydrolase</keyword>
<dbReference type="PANTHER" id="PTHR11070">
    <property type="entry name" value="UVRD / RECB / PCRA DNA HELICASE FAMILY MEMBER"/>
    <property type="match status" value="1"/>
</dbReference>
<keyword evidence="6" id="KW-0238">DNA-binding</keyword>
<dbReference type="GO" id="GO:0033202">
    <property type="term" value="C:DNA helicase complex"/>
    <property type="evidence" value="ECO:0007669"/>
    <property type="project" value="TreeGrafter"/>
</dbReference>